<evidence type="ECO:0000313" key="14">
    <source>
        <dbReference type="Proteomes" id="UP000008311"/>
    </source>
</evidence>
<dbReference type="EMBL" id="EQ976948">
    <property type="protein sequence ID" value="EEF26589.1"/>
    <property type="molecule type" value="Genomic_DNA"/>
</dbReference>
<dbReference type="Pfam" id="PF03544">
    <property type="entry name" value="TonB_C"/>
    <property type="match status" value="1"/>
</dbReference>
<keyword evidence="8 11" id="KW-1133">Transmembrane helix</keyword>
<evidence type="ECO:0000259" key="12">
    <source>
        <dbReference type="PROSITE" id="PS52015"/>
    </source>
</evidence>
<dbReference type="GO" id="GO:0005886">
    <property type="term" value="C:plasma membrane"/>
    <property type="evidence" value="ECO:0007669"/>
    <property type="project" value="UniProtKB-SubCell"/>
</dbReference>
<feature type="compositionally biased region" description="Pro residues" evidence="10">
    <location>
        <begin position="60"/>
        <end position="79"/>
    </location>
</feature>
<name>B9TC25_RICCO</name>
<dbReference type="InterPro" id="IPR037682">
    <property type="entry name" value="TonB_C"/>
</dbReference>
<feature type="region of interest" description="Disordered" evidence="10">
    <location>
        <begin position="53"/>
        <end position="135"/>
    </location>
</feature>
<sequence length="207" mass="22131">MAYTSRKTIPQQLTGIGFVVALHIVVIYILASGLGKSIVEVALPPIETKVIEEEKAAETEPPPPPPKMETVPPYVPPPDFQVAAEPTAAPAHSITTTSTPKPAAPPAPAAVETVLPKSNPRRPNDKPAYPASERRAGHEGVVILQLYVLDSGKVGEAKVEKSSGFPALDEAAVKEALRSWRFVPGTKGGKPESMWFAIQVRFSLSDR</sequence>
<evidence type="ECO:0000256" key="2">
    <source>
        <dbReference type="ARBA" id="ARBA00006555"/>
    </source>
</evidence>
<dbReference type="PANTHER" id="PTHR33446">
    <property type="entry name" value="PROTEIN TONB-RELATED"/>
    <property type="match status" value="1"/>
</dbReference>
<reference evidence="14" key="1">
    <citation type="journal article" date="2010" name="Nat. Biotechnol.">
        <title>Draft genome sequence of the oilseed species Ricinus communis.</title>
        <authorList>
            <person name="Chan A.P."/>
            <person name="Crabtree J."/>
            <person name="Zhao Q."/>
            <person name="Lorenzi H."/>
            <person name="Orvis J."/>
            <person name="Puiu D."/>
            <person name="Melake-Berhan A."/>
            <person name="Jones K.M."/>
            <person name="Redman J."/>
            <person name="Chen G."/>
            <person name="Cahoon E.B."/>
            <person name="Gedil M."/>
            <person name="Stanke M."/>
            <person name="Haas B.J."/>
            <person name="Wortman J.R."/>
            <person name="Fraser-Liggett C.M."/>
            <person name="Ravel J."/>
            <person name="Rabinowicz P.D."/>
        </authorList>
    </citation>
    <scope>NUCLEOTIDE SEQUENCE [LARGE SCALE GENOMIC DNA]</scope>
    <source>
        <strain evidence="14">cv. Hale</strain>
    </source>
</reference>
<accession>B9TC25</accession>
<evidence type="ECO:0000256" key="1">
    <source>
        <dbReference type="ARBA" id="ARBA00004383"/>
    </source>
</evidence>
<keyword evidence="4" id="KW-1003">Cell membrane</keyword>
<dbReference type="PROSITE" id="PS52015">
    <property type="entry name" value="TONB_CTD"/>
    <property type="match status" value="1"/>
</dbReference>
<dbReference type="NCBIfam" id="TIGR01352">
    <property type="entry name" value="tonB_Cterm"/>
    <property type="match status" value="1"/>
</dbReference>
<dbReference type="eggNOG" id="ENOG502SXH0">
    <property type="taxonomic scope" value="Eukaryota"/>
</dbReference>
<keyword evidence="6 11" id="KW-0812">Transmembrane</keyword>
<dbReference type="GO" id="GO:0015031">
    <property type="term" value="P:protein transport"/>
    <property type="evidence" value="ECO:0007669"/>
    <property type="project" value="UniProtKB-KW"/>
</dbReference>
<comment type="similarity">
    <text evidence="2">Belongs to the TonB family.</text>
</comment>
<evidence type="ECO:0000256" key="4">
    <source>
        <dbReference type="ARBA" id="ARBA00022475"/>
    </source>
</evidence>
<comment type="subcellular location">
    <subcellularLocation>
        <location evidence="1">Cell inner membrane</location>
        <topology evidence="1">Single-pass membrane protein</topology>
        <orientation evidence="1">Periplasmic side</orientation>
    </subcellularLocation>
</comment>
<dbReference type="AlphaFoldDB" id="B9TC25"/>
<keyword evidence="5" id="KW-0997">Cell inner membrane</keyword>
<dbReference type="InterPro" id="IPR051045">
    <property type="entry name" value="TonB-dependent_transducer"/>
</dbReference>
<evidence type="ECO:0000256" key="9">
    <source>
        <dbReference type="ARBA" id="ARBA00023136"/>
    </source>
</evidence>
<evidence type="ECO:0000256" key="10">
    <source>
        <dbReference type="SAM" id="MobiDB-lite"/>
    </source>
</evidence>
<dbReference type="InParanoid" id="B9TC25"/>
<keyword evidence="7" id="KW-0653">Protein transport</keyword>
<gene>
    <name evidence="13" type="ORF">RCOM_0359310</name>
</gene>
<evidence type="ECO:0000256" key="5">
    <source>
        <dbReference type="ARBA" id="ARBA00022519"/>
    </source>
</evidence>
<feature type="transmembrane region" description="Helical" evidence="11">
    <location>
        <begin position="12"/>
        <end position="31"/>
    </location>
</feature>
<feature type="domain" description="TonB C-terminal" evidence="12">
    <location>
        <begin position="114"/>
        <end position="207"/>
    </location>
</feature>
<dbReference type="Gene3D" id="3.30.1150.10">
    <property type="match status" value="1"/>
</dbReference>
<keyword evidence="14" id="KW-1185">Reference proteome</keyword>
<dbReference type="PANTHER" id="PTHR33446:SF2">
    <property type="entry name" value="PROTEIN TONB"/>
    <property type="match status" value="1"/>
</dbReference>
<keyword evidence="9 11" id="KW-0472">Membrane</keyword>
<dbReference type="SUPFAM" id="SSF74653">
    <property type="entry name" value="TolA/TonB C-terminal domain"/>
    <property type="match status" value="1"/>
</dbReference>
<evidence type="ECO:0000256" key="6">
    <source>
        <dbReference type="ARBA" id="ARBA00022692"/>
    </source>
</evidence>
<organism evidence="13 14">
    <name type="scientific">Ricinus communis</name>
    <name type="common">Castor bean</name>
    <dbReference type="NCBI Taxonomy" id="3988"/>
    <lineage>
        <taxon>Eukaryota</taxon>
        <taxon>Viridiplantae</taxon>
        <taxon>Streptophyta</taxon>
        <taxon>Embryophyta</taxon>
        <taxon>Tracheophyta</taxon>
        <taxon>Spermatophyta</taxon>
        <taxon>Magnoliopsida</taxon>
        <taxon>eudicotyledons</taxon>
        <taxon>Gunneridae</taxon>
        <taxon>Pentapetalae</taxon>
        <taxon>rosids</taxon>
        <taxon>fabids</taxon>
        <taxon>Malpighiales</taxon>
        <taxon>Euphorbiaceae</taxon>
        <taxon>Acalyphoideae</taxon>
        <taxon>Acalypheae</taxon>
        <taxon>Ricinus</taxon>
    </lineage>
</organism>
<protein>
    <submittedName>
        <fullName evidence="13">Protein tonB, putative</fullName>
    </submittedName>
</protein>
<proteinExistence type="inferred from homology"/>
<dbReference type="InterPro" id="IPR006260">
    <property type="entry name" value="TonB/TolA_C"/>
</dbReference>
<keyword evidence="3" id="KW-0813">Transport</keyword>
<evidence type="ECO:0000256" key="7">
    <source>
        <dbReference type="ARBA" id="ARBA00022927"/>
    </source>
</evidence>
<dbReference type="Proteomes" id="UP000008311">
    <property type="component" value="Unassembled WGS sequence"/>
</dbReference>
<evidence type="ECO:0000256" key="11">
    <source>
        <dbReference type="SAM" id="Phobius"/>
    </source>
</evidence>
<evidence type="ECO:0000256" key="8">
    <source>
        <dbReference type="ARBA" id="ARBA00022989"/>
    </source>
</evidence>
<evidence type="ECO:0000313" key="13">
    <source>
        <dbReference type="EMBL" id="EEF26589.1"/>
    </source>
</evidence>
<evidence type="ECO:0000256" key="3">
    <source>
        <dbReference type="ARBA" id="ARBA00022448"/>
    </source>
</evidence>
<dbReference type="GO" id="GO:0055085">
    <property type="term" value="P:transmembrane transport"/>
    <property type="evidence" value="ECO:0007669"/>
    <property type="project" value="InterPro"/>
</dbReference>